<dbReference type="PATRIC" id="fig|1183438.3.peg.2111"/>
<organism evidence="2 3">
    <name type="scientific">Gloeobacter kilaueensis (strain ATCC BAA-2537 / CCAP 1431/1 / ULC 316 / JS1)</name>
    <dbReference type="NCBI Taxonomy" id="1183438"/>
    <lineage>
        <taxon>Bacteria</taxon>
        <taxon>Bacillati</taxon>
        <taxon>Cyanobacteriota</taxon>
        <taxon>Cyanophyceae</taxon>
        <taxon>Gloeobacterales</taxon>
        <taxon>Gloeobacteraceae</taxon>
        <taxon>Gloeobacter</taxon>
    </lineage>
</organism>
<dbReference type="Proteomes" id="UP000017396">
    <property type="component" value="Chromosome"/>
</dbReference>
<gene>
    <name evidence="2" type="ORF">GKIL_2149</name>
</gene>
<name>U5QL59_GLOK1</name>
<feature type="transmembrane region" description="Helical" evidence="1">
    <location>
        <begin position="95"/>
        <end position="116"/>
    </location>
</feature>
<dbReference type="HOGENOM" id="CLU_136152_0_0_3"/>
<keyword evidence="1" id="KW-0472">Membrane</keyword>
<evidence type="ECO:0000256" key="1">
    <source>
        <dbReference type="SAM" id="Phobius"/>
    </source>
</evidence>
<dbReference type="KEGG" id="glj:GKIL_2149"/>
<sequence length="173" mass="20121">MFSERSYPVNTGGKPLATKHRLCYQDVYACPICRHGEIAGLVLTEAFACNFCRHIFTADLEENTLRVEDSSQPLSWRWNGRHWQSIHREDFDLTLVIWIVGLALIVFPPTLVWFSYRSLPQPPLLFPTIWTVLTLVAHLALVGWLLAEHYQFPLYIAGKIRLRTWMEHRDSKA</sequence>
<dbReference type="EMBL" id="CP003587">
    <property type="protein sequence ID" value="AGY58395.1"/>
    <property type="molecule type" value="Genomic_DNA"/>
</dbReference>
<keyword evidence="1" id="KW-1133">Transmembrane helix</keyword>
<evidence type="ECO:0000313" key="2">
    <source>
        <dbReference type="EMBL" id="AGY58395.1"/>
    </source>
</evidence>
<protein>
    <submittedName>
        <fullName evidence="2">Uncharacterized protein</fullName>
    </submittedName>
</protein>
<feature type="transmembrane region" description="Helical" evidence="1">
    <location>
        <begin position="128"/>
        <end position="147"/>
    </location>
</feature>
<dbReference type="AlphaFoldDB" id="U5QL59"/>
<dbReference type="STRING" id="1183438.GKIL_2149"/>
<proteinExistence type="predicted"/>
<evidence type="ECO:0000313" key="3">
    <source>
        <dbReference type="Proteomes" id="UP000017396"/>
    </source>
</evidence>
<keyword evidence="3" id="KW-1185">Reference proteome</keyword>
<dbReference type="eggNOG" id="ENOG5030577">
    <property type="taxonomic scope" value="Bacteria"/>
</dbReference>
<accession>U5QL59</accession>
<keyword evidence="1" id="KW-0812">Transmembrane</keyword>
<reference evidence="2 3" key="1">
    <citation type="journal article" date="2013" name="PLoS ONE">
        <title>Cultivation and Complete Genome Sequencing of Gloeobacter kilaueensis sp. nov., from a Lava Cave in Kilauea Caldera, Hawai'i.</title>
        <authorList>
            <person name="Saw J.H."/>
            <person name="Schatz M."/>
            <person name="Brown M.V."/>
            <person name="Kunkel D.D."/>
            <person name="Foster J.S."/>
            <person name="Shick H."/>
            <person name="Christensen S."/>
            <person name="Hou S."/>
            <person name="Wan X."/>
            <person name="Donachie S.P."/>
        </authorList>
    </citation>
    <scope>NUCLEOTIDE SEQUENCE [LARGE SCALE GENOMIC DNA]</scope>
    <source>
        <strain evidence="3">JS</strain>
    </source>
</reference>